<evidence type="ECO:0000256" key="1">
    <source>
        <dbReference type="PROSITE-ProRule" id="PRU00325"/>
    </source>
</evidence>
<evidence type="ECO:0000313" key="5">
    <source>
        <dbReference type="Proteomes" id="UP000565579"/>
    </source>
</evidence>
<comment type="caution">
    <text evidence="4">The sequence shown here is derived from an EMBL/GenBank/DDBJ whole genome shotgun (WGS) entry which is preliminary data.</text>
</comment>
<dbReference type="PROSITE" id="PS50966">
    <property type="entry name" value="ZF_SWIM"/>
    <property type="match status" value="1"/>
</dbReference>
<evidence type="ECO:0000259" key="3">
    <source>
        <dbReference type="PROSITE" id="PS50966"/>
    </source>
</evidence>
<feature type="region of interest" description="Disordered" evidence="2">
    <location>
        <begin position="88"/>
        <end position="135"/>
    </location>
</feature>
<accession>A0A7X0TXL3</accession>
<keyword evidence="1" id="KW-0863">Zinc-finger</keyword>
<protein>
    <recommendedName>
        <fullName evidence="3">SWIM-type domain-containing protein</fullName>
    </recommendedName>
</protein>
<dbReference type="InterPro" id="IPR007527">
    <property type="entry name" value="Znf_SWIM"/>
</dbReference>
<keyword evidence="5" id="KW-1185">Reference proteome</keyword>
<gene>
    <name evidence="4" type="ORF">HD593_002099</name>
</gene>
<evidence type="ECO:0000256" key="2">
    <source>
        <dbReference type="SAM" id="MobiDB-lite"/>
    </source>
</evidence>
<sequence>MRTDLLGLSADSLAALTNRGLVKRAAKETVPELRTDADSTVHGEFPGGPVASLPTGGLDVARCTCGATGVCRHVIAVILTYQHLHAEPAPPPAPTDAAPSPAASTDSPAASAVSAPSGSPAVSGGAAPSASPAEAGLSAGSAQAAGADASAGLAGTGRAESVAWSPAQITDDELTARIGARLMAAARRAERAGYTARVRRASPADPVPQVELATATVRFLIPGDLGFVHTDSVAGSRDDVIALAVWAFRVADELHPGVPEARVDVGGQVADGAGSGLERALGLAGTVLREGAAHLGHGLEAGIADVQRHLDAAGLRWPLLAVGDLAEQLASYRDRSTQYRPELLASHVAELHARHRAVTRPDATLRSSVLGTAEAAETPLRRARLESLGCRVRGVGDQRIAEVYLAHGDNAMVLVLRRQWDGEEDGAALARRRIATSTLATLATGNVVTESAVRSASRTVRLATGRVSRTTVSPSRGDWAGLPPSLLVTDYAALGRELDALPLRPVRPRIEAELVRVLAVARVEAIWYAPGDQRLDAVIADQAGHTATVTATHTVAAPGRLDSLADVLAGEHGEPRFVSGVVGRTAGGLVVEPLGLAAGDRVIVPDLQPAGGSGRLEAGADERPEPLAAVLIEARGLLAEAAHHGLSHLPPTYGERLAAAAQRLTVLGLRRAAQAVTAFAAARADGSEEAAEQAWVDAYLRLEVALDLH</sequence>
<keyword evidence="1" id="KW-0862">Zinc</keyword>
<organism evidence="4 5">
    <name type="scientific">Nonomuraea rubra</name>
    <dbReference type="NCBI Taxonomy" id="46180"/>
    <lineage>
        <taxon>Bacteria</taxon>
        <taxon>Bacillati</taxon>
        <taxon>Actinomycetota</taxon>
        <taxon>Actinomycetes</taxon>
        <taxon>Streptosporangiales</taxon>
        <taxon>Streptosporangiaceae</taxon>
        <taxon>Nonomuraea</taxon>
    </lineage>
</organism>
<evidence type="ECO:0000313" key="4">
    <source>
        <dbReference type="EMBL" id="MBB6547304.1"/>
    </source>
</evidence>
<name>A0A7X0TXL3_9ACTN</name>
<dbReference type="GO" id="GO:0008270">
    <property type="term" value="F:zinc ion binding"/>
    <property type="evidence" value="ECO:0007669"/>
    <property type="project" value="UniProtKB-KW"/>
</dbReference>
<feature type="compositionally biased region" description="Low complexity" evidence="2">
    <location>
        <begin position="95"/>
        <end position="135"/>
    </location>
</feature>
<feature type="domain" description="SWIM-type" evidence="3">
    <location>
        <begin position="48"/>
        <end position="82"/>
    </location>
</feature>
<keyword evidence="1" id="KW-0479">Metal-binding</keyword>
<reference evidence="4 5" key="1">
    <citation type="submission" date="2020-08" db="EMBL/GenBank/DDBJ databases">
        <title>Sequencing the genomes of 1000 actinobacteria strains.</title>
        <authorList>
            <person name="Klenk H.-P."/>
        </authorList>
    </citation>
    <scope>NUCLEOTIDE SEQUENCE [LARGE SCALE GENOMIC DNA]</scope>
    <source>
        <strain evidence="4 5">DSM 43768</strain>
    </source>
</reference>
<dbReference type="EMBL" id="JACHMI010000001">
    <property type="protein sequence ID" value="MBB6547304.1"/>
    <property type="molecule type" value="Genomic_DNA"/>
</dbReference>
<dbReference type="Proteomes" id="UP000565579">
    <property type="component" value="Unassembled WGS sequence"/>
</dbReference>
<proteinExistence type="predicted"/>
<dbReference type="AlphaFoldDB" id="A0A7X0TXL3"/>
<dbReference type="RefSeq" id="WP_185101968.1">
    <property type="nucleotide sequence ID" value="NZ_BAAAXY010000194.1"/>
</dbReference>